<dbReference type="Gene3D" id="2.120.10.30">
    <property type="entry name" value="TolB, C-terminal domain"/>
    <property type="match status" value="1"/>
</dbReference>
<evidence type="ECO:0000313" key="7">
    <source>
        <dbReference type="Proteomes" id="UP000006055"/>
    </source>
</evidence>
<proteinExistence type="inferred from homology"/>
<evidence type="ECO:0000313" key="6">
    <source>
        <dbReference type="EMBL" id="AFM22833.1"/>
    </source>
</evidence>
<dbReference type="RefSeq" id="WP_014807992.1">
    <property type="nucleotide sequence ID" value="NC_018025.1"/>
</dbReference>
<dbReference type="STRING" id="706587.Desti_0084"/>
<dbReference type="OrthoDB" id="9815657at2"/>
<dbReference type="InterPro" id="IPR011659">
    <property type="entry name" value="WD40"/>
</dbReference>
<dbReference type="HAMAP" id="MF_00671">
    <property type="entry name" value="TolB"/>
    <property type="match status" value="1"/>
</dbReference>
<dbReference type="eggNOG" id="COG0823">
    <property type="taxonomic scope" value="Bacteria"/>
</dbReference>
<dbReference type="KEGG" id="dti:Desti_0084"/>
<dbReference type="AlphaFoldDB" id="I4BZU2"/>
<name>I4BZU2_DESTA</name>
<evidence type="ECO:0000256" key="4">
    <source>
        <dbReference type="ARBA" id="ARBA00022764"/>
    </source>
</evidence>
<evidence type="ECO:0000259" key="5">
    <source>
        <dbReference type="Pfam" id="PF04052"/>
    </source>
</evidence>
<dbReference type="PANTHER" id="PTHR36842">
    <property type="entry name" value="PROTEIN TOLB HOMOLOG"/>
    <property type="match status" value="1"/>
</dbReference>
<reference evidence="7" key="1">
    <citation type="submission" date="2012-06" db="EMBL/GenBank/DDBJ databases">
        <title>Complete sequence of chromosome of Desulfomonile tiedjei DSM 6799.</title>
        <authorList>
            <person name="Lucas S."/>
            <person name="Copeland A."/>
            <person name="Lapidus A."/>
            <person name="Glavina del Rio T."/>
            <person name="Dalin E."/>
            <person name="Tice H."/>
            <person name="Bruce D."/>
            <person name="Goodwin L."/>
            <person name="Pitluck S."/>
            <person name="Peters L."/>
            <person name="Ovchinnikova G."/>
            <person name="Zeytun A."/>
            <person name="Lu M."/>
            <person name="Kyrpides N."/>
            <person name="Mavromatis K."/>
            <person name="Ivanova N."/>
            <person name="Brettin T."/>
            <person name="Detter J.C."/>
            <person name="Han C."/>
            <person name="Larimer F."/>
            <person name="Land M."/>
            <person name="Hauser L."/>
            <person name="Markowitz V."/>
            <person name="Cheng J.-F."/>
            <person name="Hugenholtz P."/>
            <person name="Woyke T."/>
            <person name="Wu D."/>
            <person name="Spring S."/>
            <person name="Schroeder M."/>
            <person name="Brambilla E."/>
            <person name="Klenk H.-P."/>
            <person name="Eisen J.A."/>
        </authorList>
    </citation>
    <scope>NUCLEOTIDE SEQUENCE [LARGE SCALE GENOMIC DNA]</scope>
    <source>
        <strain evidence="7">ATCC 49306 / DSM 6799 / DCB-1</strain>
    </source>
</reference>
<dbReference type="PANTHER" id="PTHR36842:SF1">
    <property type="entry name" value="PROTEIN TOLB"/>
    <property type="match status" value="1"/>
</dbReference>
<dbReference type="SUPFAM" id="SSF69304">
    <property type="entry name" value="Tricorn protease N-terminal domain"/>
    <property type="match status" value="1"/>
</dbReference>
<dbReference type="InterPro" id="IPR007195">
    <property type="entry name" value="TolB_N"/>
</dbReference>
<protein>
    <submittedName>
        <fullName evidence="6">Tol-pal system beta propeller repeat protein TolB</fullName>
    </submittedName>
</protein>
<sequence length="427" mass="47059">MFLQLKKHFFFTVVMALLTLMYCVPGYSEPLIIDVDPTLTLVAVPDLVSAEPSPIGGKALADVIKDDLYFTGLFKTPDVTLNIPPTASGEPDFEKWMEARVGALILGNFSTKGEELTVEVRLYNIALKKLEVGKRYTGNIKDYRRIMHRFADRVMEKLTGVPGCFSTKIAFVGDSQSRELFVMDFDGHNLTPLTRTNSINLSPDWSPDGRSIIFTSYIRGNPDVWAVDFPGLGLRPLSSRPGLNASPRHSPDGNYVALSANVNNLPKIIVINAQGNMLKVLTNGRGNDISPAWSPDGAAMAYVSDQAGTPQIYVMSSQGGQPKRLTFNSNYNTDPDWSPRGDLIAFTARVEGRFQICTMKPDGTDLRVLTSAGSNQDPAWSPDGRFIAFVSNRDGRRLIYIMDSRGRIQAPVSPITGKSPAWSRNSW</sequence>
<dbReference type="EMBL" id="CP003360">
    <property type="protein sequence ID" value="AFM22833.1"/>
    <property type="molecule type" value="Genomic_DNA"/>
</dbReference>
<comment type="similarity">
    <text evidence="2">Belongs to the TolB family.</text>
</comment>
<feature type="domain" description="TolB N-terminal" evidence="5">
    <location>
        <begin position="41"/>
        <end position="128"/>
    </location>
</feature>
<keyword evidence="3" id="KW-0732">Signal</keyword>
<evidence type="ECO:0000256" key="2">
    <source>
        <dbReference type="ARBA" id="ARBA00009820"/>
    </source>
</evidence>
<keyword evidence="4" id="KW-0574">Periplasm</keyword>
<accession>I4BZU2</accession>
<evidence type="ECO:0000256" key="3">
    <source>
        <dbReference type="ARBA" id="ARBA00022729"/>
    </source>
</evidence>
<dbReference type="SUPFAM" id="SSF52964">
    <property type="entry name" value="TolB, N-terminal domain"/>
    <property type="match status" value="1"/>
</dbReference>
<dbReference type="PATRIC" id="fig|706587.4.peg.93"/>
<dbReference type="Gene3D" id="3.40.50.10070">
    <property type="entry name" value="TolB, N-terminal domain"/>
    <property type="match status" value="1"/>
</dbReference>
<organism evidence="6 7">
    <name type="scientific">Desulfomonile tiedjei (strain ATCC 49306 / DSM 6799 / DCB-1)</name>
    <dbReference type="NCBI Taxonomy" id="706587"/>
    <lineage>
        <taxon>Bacteria</taxon>
        <taxon>Pseudomonadati</taxon>
        <taxon>Thermodesulfobacteriota</taxon>
        <taxon>Desulfomonilia</taxon>
        <taxon>Desulfomonilales</taxon>
        <taxon>Desulfomonilaceae</taxon>
        <taxon>Desulfomonile</taxon>
    </lineage>
</organism>
<dbReference type="InterPro" id="IPR011042">
    <property type="entry name" value="6-blade_b-propeller_TolB-like"/>
</dbReference>
<dbReference type="InterPro" id="IPR014167">
    <property type="entry name" value="Tol-Pal_TolB"/>
</dbReference>
<dbReference type="Pfam" id="PF04052">
    <property type="entry name" value="TolB_N"/>
    <property type="match status" value="1"/>
</dbReference>
<dbReference type="NCBIfam" id="TIGR02800">
    <property type="entry name" value="propeller_TolB"/>
    <property type="match status" value="1"/>
</dbReference>
<dbReference type="GO" id="GO:0042597">
    <property type="term" value="C:periplasmic space"/>
    <property type="evidence" value="ECO:0007669"/>
    <property type="project" value="UniProtKB-SubCell"/>
</dbReference>
<evidence type="ECO:0000256" key="1">
    <source>
        <dbReference type="ARBA" id="ARBA00004418"/>
    </source>
</evidence>
<keyword evidence="7" id="KW-1185">Reference proteome</keyword>
<dbReference type="Proteomes" id="UP000006055">
    <property type="component" value="Chromosome"/>
</dbReference>
<dbReference type="GO" id="GO:0017038">
    <property type="term" value="P:protein import"/>
    <property type="evidence" value="ECO:0007669"/>
    <property type="project" value="InterPro"/>
</dbReference>
<gene>
    <name evidence="6" type="ordered locus">Desti_0084</name>
</gene>
<dbReference type="HOGENOM" id="CLU_047123_2_0_7"/>
<comment type="subcellular location">
    <subcellularLocation>
        <location evidence="1">Periplasm</location>
    </subcellularLocation>
</comment>
<dbReference type="Pfam" id="PF07676">
    <property type="entry name" value="PD40"/>
    <property type="match status" value="5"/>
</dbReference>